<dbReference type="Proteomes" id="UP000766486">
    <property type="component" value="Unassembled WGS sequence"/>
</dbReference>
<evidence type="ECO:0000313" key="3">
    <source>
        <dbReference type="Proteomes" id="UP000766486"/>
    </source>
</evidence>
<dbReference type="EMBL" id="CABFNS010000810">
    <property type="protein sequence ID" value="VUC29802.1"/>
    <property type="molecule type" value="Genomic_DNA"/>
</dbReference>
<organism evidence="2 3">
    <name type="scientific">Bionectria ochroleuca</name>
    <name type="common">Gliocladium roseum</name>
    <dbReference type="NCBI Taxonomy" id="29856"/>
    <lineage>
        <taxon>Eukaryota</taxon>
        <taxon>Fungi</taxon>
        <taxon>Dikarya</taxon>
        <taxon>Ascomycota</taxon>
        <taxon>Pezizomycotina</taxon>
        <taxon>Sordariomycetes</taxon>
        <taxon>Hypocreomycetidae</taxon>
        <taxon>Hypocreales</taxon>
        <taxon>Bionectriaceae</taxon>
        <taxon>Clonostachys</taxon>
    </lineage>
</organism>
<accession>A0ABY6UIF9</accession>
<evidence type="ECO:0000256" key="1">
    <source>
        <dbReference type="SAM" id="Phobius"/>
    </source>
</evidence>
<feature type="transmembrane region" description="Helical" evidence="1">
    <location>
        <begin position="56"/>
        <end position="74"/>
    </location>
</feature>
<proteinExistence type="predicted"/>
<comment type="caution">
    <text evidence="2">The sequence shown here is derived from an EMBL/GenBank/DDBJ whole genome shotgun (WGS) entry which is preliminary data.</text>
</comment>
<evidence type="ECO:0000313" key="2">
    <source>
        <dbReference type="EMBL" id="VUC29802.1"/>
    </source>
</evidence>
<protein>
    <submittedName>
        <fullName evidence="2">Uncharacterized protein</fullName>
    </submittedName>
</protein>
<sequence length="388" mass="44045">MDLDDDWLLPRDVPSWCFSPEEKPLTWTEWFWLLVEDIGSLAQKVCSLLCKATLKLAILFISTVACGLFIGYFLNYETYQPAPSLSDTILSNPEYVELISDYFGHRGNRGQTTDDQNDAPCLTLPEPKLLLSRNWKLLTGDIYEDIQSQLAYHTHETWALQVKSLTRRVDKTLQEKLSNFSQCRDLWHQPSNMANEKLNLVITMIKKKRDQLKTFASQNGETLQSPCSQQQNTHRNVEALSHMAFLLSLAAQEQIEKLEDDMACFQAVEWRLALSMDNFHKAMDLVPGDRTSKAGGDILDDIQMLKISAELATDEAGQAVSFVQHHLDRAILIYHDIQTEQENMSRWLENSQGSCGVSEEEINVLEKVNNLLSQGQLLSQGTGANAEM</sequence>
<keyword evidence="3" id="KW-1185">Reference proteome</keyword>
<keyword evidence="1" id="KW-0812">Transmembrane</keyword>
<keyword evidence="1" id="KW-1133">Transmembrane helix</keyword>
<keyword evidence="1" id="KW-0472">Membrane</keyword>
<name>A0ABY6UIF9_BIOOC</name>
<gene>
    <name evidence="2" type="ORF">CLO192961_LOCUS268161</name>
</gene>
<reference evidence="2 3" key="1">
    <citation type="submission" date="2019-06" db="EMBL/GenBank/DDBJ databases">
        <authorList>
            <person name="Broberg M."/>
        </authorList>
    </citation>
    <scope>NUCLEOTIDE SEQUENCE [LARGE SCALE GENOMIC DNA]</scope>
</reference>